<keyword evidence="5 6" id="KW-0456">Lyase</keyword>
<evidence type="ECO:0000256" key="3">
    <source>
        <dbReference type="ARBA" id="ARBA00005708"/>
    </source>
</evidence>
<comment type="function">
    <text evidence="6">Catalyzes the conversion of 7,8-dihydroneopterin to 6-hydroxymethyl-7,8-dihydropterin.</text>
</comment>
<keyword evidence="4 6" id="KW-0289">Folate biosynthesis</keyword>
<dbReference type="GeneID" id="301683849"/>
<dbReference type="EMBL" id="BIMW01000117">
    <property type="protein sequence ID" value="GCE94982.1"/>
    <property type="molecule type" value="Genomic_DNA"/>
</dbReference>
<organism evidence="8 9">
    <name type="scientific">Limnospira platensis NIES-46</name>
    <dbReference type="NCBI Taxonomy" id="1236695"/>
    <lineage>
        <taxon>Bacteria</taxon>
        <taxon>Bacillati</taxon>
        <taxon>Cyanobacteriota</taxon>
        <taxon>Cyanophyceae</taxon>
        <taxon>Oscillatoriophycideae</taxon>
        <taxon>Oscillatoriales</taxon>
        <taxon>Sirenicapillariaceae</taxon>
        <taxon>Limnospira</taxon>
    </lineage>
</organism>
<dbReference type="RefSeq" id="WP_014275339.1">
    <property type="nucleotide sequence ID" value="NZ_BIMW01000117.1"/>
</dbReference>
<dbReference type="InterPro" id="IPR006156">
    <property type="entry name" value="Dihydroneopterin_aldolase"/>
</dbReference>
<dbReference type="CDD" id="cd00534">
    <property type="entry name" value="DHNA_DHNTPE"/>
    <property type="match status" value="1"/>
</dbReference>
<accession>A0A5M3T8P9</accession>
<dbReference type="Pfam" id="PF02152">
    <property type="entry name" value="FolB"/>
    <property type="match status" value="1"/>
</dbReference>
<evidence type="ECO:0000259" key="7">
    <source>
        <dbReference type="SMART" id="SM00905"/>
    </source>
</evidence>
<proteinExistence type="inferred from homology"/>
<evidence type="ECO:0000256" key="2">
    <source>
        <dbReference type="ARBA" id="ARBA00005013"/>
    </source>
</evidence>
<dbReference type="InterPro" id="IPR006157">
    <property type="entry name" value="FolB_dom"/>
</dbReference>
<evidence type="ECO:0000313" key="9">
    <source>
        <dbReference type="Proteomes" id="UP000326169"/>
    </source>
</evidence>
<gene>
    <name evidence="8" type="primary">folB</name>
    <name evidence="8" type="ORF">NIES46_30430</name>
</gene>
<dbReference type="SUPFAM" id="SSF55620">
    <property type="entry name" value="Tetrahydrobiopterin biosynthesis enzymes-like"/>
    <property type="match status" value="1"/>
</dbReference>
<protein>
    <recommendedName>
        <fullName evidence="6">7,8-dihydroneopterin aldolase</fullName>
        <ecNumber evidence="6">4.1.2.25</ecNumber>
    </recommendedName>
</protein>
<reference evidence="8 9" key="1">
    <citation type="journal article" date="2019" name="J Genomics">
        <title>The Draft Genome of a Hydrogen-producing Cyanobacterium, Arthrospira platensis NIES-46.</title>
        <authorList>
            <person name="Suzuki S."/>
            <person name="Yamaguchi H."/>
            <person name="Kawachi M."/>
        </authorList>
    </citation>
    <scope>NUCLEOTIDE SEQUENCE [LARGE SCALE GENOMIC DNA]</scope>
    <source>
        <strain evidence="8 9">NIES-46</strain>
    </source>
</reference>
<evidence type="ECO:0000256" key="4">
    <source>
        <dbReference type="ARBA" id="ARBA00022909"/>
    </source>
</evidence>
<evidence type="ECO:0000256" key="1">
    <source>
        <dbReference type="ARBA" id="ARBA00001353"/>
    </source>
</evidence>
<sequence length="117" mass="13217">MDSIEIKGIRSYGYTGYLQEERVLGQWFEVNVRLWFDLCVAGHSDTIADTVDYRGTIATVEHIVKTAKFALVERLAEAIAQAILEQSQVERVQIQLIKLAPPIPDFSGQIKIDITRP</sequence>
<dbReference type="PANTHER" id="PTHR42844:SF1">
    <property type="entry name" value="DIHYDRONEOPTERIN ALDOLASE 1-RELATED"/>
    <property type="match status" value="1"/>
</dbReference>
<comment type="catalytic activity">
    <reaction evidence="1 6">
        <text>7,8-dihydroneopterin = 6-hydroxymethyl-7,8-dihydropterin + glycolaldehyde</text>
        <dbReference type="Rhea" id="RHEA:10540"/>
        <dbReference type="ChEBI" id="CHEBI:17001"/>
        <dbReference type="ChEBI" id="CHEBI:17071"/>
        <dbReference type="ChEBI" id="CHEBI:44841"/>
        <dbReference type="EC" id="4.1.2.25"/>
    </reaction>
</comment>
<dbReference type="InterPro" id="IPR043133">
    <property type="entry name" value="GTP-CH-I_C/QueF"/>
</dbReference>
<evidence type="ECO:0000256" key="6">
    <source>
        <dbReference type="RuleBase" id="RU362079"/>
    </source>
</evidence>
<comment type="pathway">
    <text evidence="2 6">Cofactor biosynthesis; tetrahydrofolate biosynthesis; 2-amino-4-hydroxy-6-hydroxymethyl-7,8-dihydropteridine diphosphate from 7,8-dihydroneopterin triphosphate: step 3/4.</text>
</comment>
<dbReference type="EC" id="4.1.2.25" evidence="6"/>
<dbReference type="NCBIfam" id="TIGR00525">
    <property type="entry name" value="folB"/>
    <property type="match status" value="1"/>
</dbReference>
<name>A0A5M3T8P9_LIMPL</name>
<evidence type="ECO:0000256" key="5">
    <source>
        <dbReference type="ARBA" id="ARBA00023239"/>
    </source>
</evidence>
<evidence type="ECO:0000313" key="8">
    <source>
        <dbReference type="EMBL" id="GCE94982.1"/>
    </source>
</evidence>
<dbReference type="NCBIfam" id="TIGR00526">
    <property type="entry name" value="folB_dom"/>
    <property type="match status" value="1"/>
</dbReference>
<dbReference type="Proteomes" id="UP000326169">
    <property type="component" value="Unassembled WGS sequence"/>
</dbReference>
<feature type="domain" description="Dihydroneopterin aldolase/epimerase" evidence="7">
    <location>
        <begin position="4"/>
        <end position="116"/>
    </location>
</feature>
<dbReference type="PANTHER" id="PTHR42844">
    <property type="entry name" value="DIHYDRONEOPTERIN ALDOLASE 1-RELATED"/>
    <property type="match status" value="1"/>
</dbReference>
<dbReference type="SMART" id="SM00905">
    <property type="entry name" value="FolB"/>
    <property type="match status" value="1"/>
</dbReference>
<dbReference type="Gene3D" id="3.30.1130.10">
    <property type="match status" value="1"/>
</dbReference>
<comment type="similarity">
    <text evidence="3 6">Belongs to the DHNA family.</text>
</comment>
<comment type="caution">
    <text evidence="8">The sequence shown here is derived from an EMBL/GenBank/DDBJ whole genome shotgun (WGS) entry which is preliminary data.</text>
</comment>
<keyword evidence="9" id="KW-1185">Reference proteome</keyword>